<dbReference type="InterPro" id="IPR041685">
    <property type="entry name" value="AAA_GajA/Old/RecF-like"/>
</dbReference>
<sequence length="257" mass="29534">MKIKKVKWMNHPILGDLELDFTNTTTGLPYDTILFAGENGTGKTTILETISTFLNRGSFKYFDYIEYYADGKILKAIPANNTTIKYFYDMIDAGTTTQMHTNKDNNNSTVDENPLNIRFNGCVFSKARADFKTQQIISTTTKQLDENKYDTDQEDNFTSLKQLIVDIEEQDNAAYRALNRESPINPMSETEFYPTSKIFRFKNAFDNFFDKLKYDKVSDGDTEKSILFTKNSKSISIDKLSTGEKQAAEREEETKTR</sequence>
<evidence type="ECO:0000259" key="2">
    <source>
        <dbReference type="Pfam" id="PF13175"/>
    </source>
</evidence>
<dbReference type="EMBL" id="SNRY01002460">
    <property type="protein sequence ID" value="KAA6324981.1"/>
    <property type="molecule type" value="Genomic_DNA"/>
</dbReference>
<feature type="domain" description="Endonuclease GajA/Old nuclease/RecF-like AAA" evidence="2">
    <location>
        <begin position="1"/>
        <end position="85"/>
    </location>
</feature>
<evidence type="ECO:0000313" key="3">
    <source>
        <dbReference type="EMBL" id="KAA6324981.1"/>
    </source>
</evidence>
<name>A0A5J4QW41_9ZZZZ</name>
<reference evidence="3" key="1">
    <citation type="submission" date="2019-03" db="EMBL/GenBank/DDBJ databases">
        <title>Single cell metagenomics reveals metabolic interactions within the superorganism composed of flagellate Streblomastix strix and complex community of Bacteroidetes bacteria on its surface.</title>
        <authorList>
            <person name="Treitli S.C."/>
            <person name="Kolisko M."/>
            <person name="Husnik F."/>
            <person name="Keeling P."/>
            <person name="Hampl V."/>
        </authorList>
    </citation>
    <scope>NUCLEOTIDE SEQUENCE</scope>
    <source>
        <strain evidence="3">STM</strain>
    </source>
</reference>
<evidence type="ECO:0000256" key="1">
    <source>
        <dbReference type="SAM" id="MobiDB-lite"/>
    </source>
</evidence>
<dbReference type="InterPro" id="IPR027417">
    <property type="entry name" value="P-loop_NTPase"/>
</dbReference>
<comment type="caution">
    <text evidence="3">The sequence shown here is derived from an EMBL/GenBank/DDBJ whole genome shotgun (WGS) entry which is preliminary data.</text>
</comment>
<proteinExistence type="predicted"/>
<dbReference type="PANTHER" id="PTHR43581:SF4">
    <property type="entry name" value="ATP_GTP PHOSPHATASE"/>
    <property type="match status" value="1"/>
</dbReference>
<organism evidence="3">
    <name type="scientific">termite gut metagenome</name>
    <dbReference type="NCBI Taxonomy" id="433724"/>
    <lineage>
        <taxon>unclassified sequences</taxon>
        <taxon>metagenomes</taxon>
        <taxon>organismal metagenomes</taxon>
    </lineage>
</organism>
<dbReference type="Pfam" id="PF13175">
    <property type="entry name" value="AAA_15"/>
    <property type="match status" value="1"/>
</dbReference>
<accession>A0A5J4QW41</accession>
<dbReference type="InterPro" id="IPR051396">
    <property type="entry name" value="Bact_Antivir_Def_Nuclease"/>
</dbReference>
<gene>
    <name evidence="3" type="ORF">EZS27_025749</name>
</gene>
<feature type="compositionally biased region" description="Basic and acidic residues" evidence="1">
    <location>
        <begin position="246"/>
        <end position="257"/>
    </location>
</feature>
<dbReference type="Gene3D" id="3.40.50.300">
    <property type="entry name" value="P-loop containing nucleotide triphosphate hydrolases"/>
    <property type="match status" value="1"/>
</dbReference>
<dbReference type="AlphaFoldDB" id="A0A5J4QW41"/>
<dbReference type="PANTHER" id="PTHR43581">
    <property type="entry name" value="ATP/GTP PHOSPHATASE"/>
    <property type="match status" value="1"/>
</dbReference>
<dbReference type="SUPFAM" id="SSF52540">
    <property type="entry name" value="P-loop containing nucleoside triphosphate hydrolases"/>
    <property type="match status" value="1"/>
</dbReference>
<protein>
    <recommendedName>
        <fullName evidence="2">Endonuclease GajA/Old nuclease/RecF-like AAA domain-containing protein</fullName>
    </recommendedName>
</protein>
<feature type="region of interest" description="Disordered" evidence="1">
    <location>
        <begin position="237"/>
        <end position="257"/>
    </location>
</feature>